<feature type="region of interest" description="Disordered" evidence="1">
    <location>
        <begin position="68"/>
        <end position="161"/>
    </location>
</feature>
<feature type="compositionally biased region" description="Basic residues" evidence="1">
    <location>
        <begin position="134"/>
        <end position="144"/>
    </location>
</feature>
<sequence>MSSSEDESKLPAAMNDVRREVSAIIAREGVDNLKSKAVREHLKNTFNVDFSSYRSQVDDVIKSCILALNSKKPEPEPEKEAEYEKTDSDSDSDPGIDESEKTPVRKRKAPVSKTTPAAVATAEEEPENEDLHSAVKRRRRAATKTVERKKTKKEPGAKKRKITSLGRFSKVQFCSDELMAITGQRYMIRSEVVKAIWNYIKTNNCADPKNRQFAICDDVLKPIFKRNRFKSFGMMKLLSDGRQLMKPEDISQECVEEAREWEKKLVAERNAAREAMQDDSDDDGEKKEEGEKEEEENGGGEEDGEDSD</sequence>
<evidence type="ECO:0000313" key="4">
    <source>
        <dbReference type="EMBL" id="GMR41940.1"/>
    </source>
</evidence>
<feature type="compositionally biased region" description="Basic and acidic residues" evidence="1">
    <location>
        <begin position="145"/>
        <end position="157"/>
    </location>
</feature>
<dbReference type="SMART" id="SM00151">
    <property type="entry name" value="SWIB"/>
    <property type="match status" value="1"/>
</dbReference>
<evidence type="ECO:0000259" key="2">
    <source>
        <dbReference type="PROSITE" id="PS51925"/>
    </source>
</evidence>
<dbReference type="EMBL" id="BTRK01000003">
    <property type="protein sequence ID" value="GMR41940.1"/>
    <property type="molecule type" value="Genomic_DNA"/>
</dbReference>
<dbReference type="AlphaFoldDB" id="A0AAN4ZRN9"/>
<feature type="domain" description="DM2" evidence="2">
    <location>
        <begin position="167"/>
        <end position="247"/>
    </location>
</feature>
<evidence type="ECO:0000259" key="3">
    <source>
        <dbReference type="PROSITE" id="PS51998"/>
    </source>
</evidence>
<feature type="domain" description="DEK-C" evidence="3">
    <location>
        <begin position="11"/>
        <end position="66"/>
    </location>
</feature>
<dbReference type="InterPro" id="IPR036885">
    <property type="entry name" value="SWIB_MDM2_dom_sf"/>
</dbReference>
<organism evidence="4 5">
    <name type="scientific">Pristionchus mayeri</name>
    <dbReference type="NCBI Taxonomy" id="1317129"/>
    <lineage>
        <taxon>Eukaryota</taxon>
        <taxon>Metazoa</taxon>
        <taxon>Ecdysozoa</taxon>
        <taxon>Nematoda</taxon>
        <taxon>Chromadorea</taxon>
        <taxon>Rhabditida</taxon>
        <taxon>Rhabditina</taxon>
        <taxon>Diplogasteromorpha</taxon>
        <taxon>Diplogasteroidea</taxon>
        <taxon>Neodiplogasteridae</taxon>
        <taxon>Pristionchus</taxon>
    </lineage>
</organism>
<dbReference type="PANTHER" id="PTHR13844">
    <property type="entry name" value="SWI/SNF-RELATED MATRIX-ASSOCIATED ACTIN-DEPENDENT REGULATOR OF CHROMATIN SUBFAMILY D"/>
    <property type="match status" value="1"/>
</dbReference>
<evidence type="ECO:0000313" key="5">
    <source>
        <dbReference type="Proteomes" id="UP001328107"/>
    </source>
</evidence>
<comment type="caution">
    <text evidence="4">The sequence shown here is derived from an EMBL/GenBank/DDBJ whole genome shotgun (WGS) entry which is preliminary data.</text>
</comment>
<dbReference type="PROSITE" id="PS51998">
    <property type="entry name" value="DEK_C"/>
    <property type="match status" value="1"/>
</dbReference>
<dbReference type="CDD" id="cd10567">
    <property type="entry name" value="SWIB-MDM2_like"/>
    <property type="match status" value="1"/>
</dbReference>
<dbReference type="PROSITE" id="PS51925">
    <property type="entry name" value="SWIB_MDM2"/>
    <property type="match status" value="1"/>
</dbReference>
<dbReference type="Pfam" id="PF02201">
    <property type="entry name" value="SWIB"/>
    <property type="match status" value="1"/>
</dbReference>
<dbReference type="Gene3D" id="1.10.245.10">
    <property type="entry name" value="SWIB/MDM2 domain"/>
    <property type="match status" value="1"/>
</dbReference>
<protein>
    <recommendedName>
        <fullName evidence="6">DM2 domain-containing protein</fullName>
    </recommendedName>
</protein>
<feature type="region of interest" description="Disordered" evidence="1">
    <location>
        <begin position="269"/>
        <end position="308"/>
    </location>
</feature>
<feature type="compositionally biased region" description="Basic and acidic residues" evidence="1">
    <location>
        <begin position="71"/>
        <end position="88"/>
    </location>
</feature>
<evidence type="ECO:0008006" key="6">
    <source>
        <dbReference type="Google" id="ProtNLM"/>
    </source>
</evidence>
<proteinExistence type="predicted"/>
<name>A0AAN4ZRN9_9BILA</name>
<dbReference type="InterPro" id="IPR019835">
    <property type="entry name" value="SWIB_domain"/>
</dbReference>
<evidence type="ECO:0000256" key="1">
    <source>
        <dbReference type="SAM" id="MobiDB-lite"/>
    </source>
</evidence>
<dbReference type="InterPro" id="IPR003121">
    <property type="entry name" value="SWIB_MDM2_domain"/>
</dbReference>
<feature type="compositionally biased region" description="Acidic residues" evidence="1">
    <location>
        <begin position="291"/>
        <end position="308"/>
    </location>
</feature>
<dbReference type="Pfam" id="PF08766">
    <property type="entry name" value="DEK_C"/>
    <property type="match status" value="1"/>
</dbReference>
<dbReference type="Proteomes" id="UP001328107">
    <property type="component" value="Unassembled WGS sequence"/>
</dbReference>
<gene>
    <name evidence="4" type="ORF">PMAYCL1PPCAC_12135</name>
</gene>
<dbReference type="InterPro" id="IPR014876">
    <property type="entry name" value="DEK_C"/>
</dbReference>
<reference evidence="5" key="1">
    <citation type="submission" date="2022-10" db="EMBL/GenBank/DDBJ databases">
        <title>Genome assembly of Pristionchus species.</title>
        <authorList>
            <person name="Yoshida K."/>
            <person name="Sommer R.J."/>
        </authorList>
    </citation>
    <scope>NUCLEOTIDE SEQUENCE [LARGE SCALE GENOMIC DNA]</scope>
    <source>
        <strain evidence="5">RS5460</strain>
    </source>
</reference>
<dbReference type="SUPFAM" id="SSF47592">
    <property type="entry name" value="SWIB/MDM2 domain"/>
    <property type="match status" value="1"/>
</dbReference>
<keyword evidence="5" id="KW-1185">Reference proteome</keyword>
<accession>A0AAN4ZRN9</accession>